<dbReference type="InterPro" id="IPR006311">
    <property type="entry name" value="TAT_signal"/>
</dbReference>
<keyword evidence="2" id="KW-0732">Signal</keyword>
<gene>
    <name evidence="3" type="ORF">DS843_22575</name>
</gene>
<feature type="chain" id="PRO_5040861816" evidence="2">
    <location>
        <begin position="35"/>
        <end position="109"/>
    </location>
</feature>
<evidence type="ECO:0000313" key="4">
    <source>
        <dbReference type="Proteomes" id="UP000480854"/>
    </source>
</evidence>
<proteinExistence type="predicted"/>
<dbReference type="EMBL" id="QOKW01000022">
    <property type="protein sequence ID" value="KAA0677628.1"/>
    <property type="molecule type" value="Genomic_DNA"/>
</dbReference>
<comment type="caution">
    <text evidence="3">The sequence shown here is derived from an EMBL/GenBank/DDBJ whole genome shotgun (WGS) entry which is preliminary data.</text>
</comment>
<feature type="compositionally biased region" description="Low complexity" evidence="1">
    <location>
        <begin position="89"/>
        <end position="102"/>
    </location>
</feature>
<organism evidence="3 4">
    <name type="scientific">Roseomonas genomospecies 6</name>
    <dbReference type="NCBI Taxonomy" id="214106"/>
    <lineage>
        <taxon>Bacteria</taxon>
        <taxon>Pseudomonadati</taxon>
        <taxon>Pseudomonadota</taxon>
        <taxon>Alphaproteobacteria</taxon>
        <taxon>Acetobacterales</taxon>
        <taxon>Roseomonadaceae</taxon>
        <taxon>Roseomonas</taxon>
    </lineage>
</organism>
<protein>
    <submittedName>
        <fullName evidence="3">Uncharacterized protein</fullName>
    </submittedName>
</protein>
<name>A0A9W7NEK0_9PROT</name>
<dbReference type="Proteomes" id="UP000480854">
    <property type="component" value="Unassembled WGS sequence"/>
</dbReference>
<accession>A0A9W7NEK0</accession>
<evidence type="ECO:0000256" key="2">
    <source>
        <dbReference type="SAM" id="SignalP"/>
    </source>
</evidence>
<dbReference type="PROSITE" id="PS51318">
    <property type="entry name" value="TAT"/>
    <property type="match status" value="1"/>
</dbReference>
<evidence type="ECO:0000256" key="1">
    <source>
        <dbReference type="SAM" id="MobiDB-lite"/>
    </source>
</evidence>
<keyword evidence="4" id="KW-1185">Reference proteome</keyword>
<dbReference type="AlphaFoldDB" id="A0A9W7NEK0"/>
<feature type="signal peptide" evidence="2">
    <location>
        <begin position="1"/>
        <end position="34"/>
    </location>
</feature>
<sequence>MISTISRRTFDMKATFASLALAASVAFISSTAGAGALVDPAQIAALEKDRQERMLDRAHDQMVQELQARVSQNAVEDHKLVPAGLPEVSQTSSPAGTSAAPARIDGTIY</sequence>
<evidence type="ECO:0000313" key="3">
    <source>
        <dbReference type="EMBL" id="KAA0677628.1"/>
    </source>
</evidence>
<feature type="region of interest" description="Disordered" evidence="1">
    <location>
        <begin position="85"/>
        <end position="109"/>
    </location>
</feature>
<reference evidence="3 4" key="1">
    <citation type="submission" date="2018-07" db="EMBL/GenBank/DDBJ databases">
        <title>Genome sequence of Azospirillum sp. ATCC 49961.</title>
        <authorList>
            <person name="Sant'Anna F.H."/>
            <person name="Baldani J.I."/>
            <person name="Zilli J.E."/>
            <person name="Reis V.M."/>
            <person name="Hartmann A."/>
            <person name="Cruz L."/>
            <person name="de Souza E.M."/>
            <person name="de Oliveira Pedrosa F."/>
            <person name="Passaglia L.M.P."/>
        </authorList>
    </citation>
    <scope>NUCLEOTIDE SEQUENCE [LARGE SCALE GENOMIC DNA]</scope>
    <source>
        <strain evidence="3 4">ATCC 49961</strain>
    </source>
</reference>